<keyword evidence="4" id="KW-1133">Transmembrane helix</keyword>
<keyword evidence="6" id="KW-1185">Reference proteome</keyword>
<dbReference type="STRING" id="28034.BFX07_04820"/>
<dbReference type="PIRSF" id="PIRSF005690">
    <property type="entry name" value="GerBA"/>
    <property type="match status" value="1"/>
</dbReference>
<feature type="transmembrane region" description="Helical" evidence="4">
    <location>
        <begin position="384"/>
        <end position="406"/>
    </location>
</feature>
<organism evidence="5 6">
    <name type="scientific">Sulfobacillus thermosulfidooxidans (strain DSM 9293 / VKM B-1269 / AT-1)</name>
    <dbReference type="NCBI Taxonomy" id="929705"/>
    <lineage>
        <taxon>Bacteria</taxon>
        <taxon>Bacillati</taxon>
        <taxon>Bacillota</taxon>
        <taxon>Clostridia</taxon>
        <taxon>Eubacteriales</taxon>
        <taxon>Clostridiales Family XVII. Incertae Sedis</taxon>
        <taxon>Sulfobacillus</taxon>
    </lineage>
</organism>
<dbReference type="AlphaFoldDB" id="A0A1W1W8E9"/>
<dbReference type="InterPro" id="IPR050768">
    <property type="entry name" value="UPF0353/GerABKA_families"/>
</dbReference>
<evidence type="ECO:0000256" key="2">
    <source>
        <dbReference type="ARBA" id="ARBA00023136"/>
    </source>
</evidence>
<dbReference type="GO" id="GO:0016020">
    <property type="term" value="C:membrane"/>
    <property type="evidence" value="ECO:0007669"/>
    <property type="project" value="InterPro"/>
</dbReference>
<gene>
    <name evidence="5" type="ORF">SAMN00768000_0651</name>
</gene>
<evidence type="ECO:0000313" key="6">
    <source>
        <dbReference type="Proteomes" id="UP000192660"/>
    </source>
</evidence>
<keyword evidence="4" id="KW-0812">Transmembrane</keyword>
<dbReference type="Proteomes" id="UP000192660">
    <property type="component" value="Unassembled WGS sequence"/>
</dbReference>
<dbReference type="PANTHER" id="PTHR22550:SF5">
    <property type="entry name" value="LEUCINE ZIPPER PROTEIN 4"/>
    <property type="match status" value="1"/>
</dbReference>
<dbReference type="RefSeq" id="WP_020376524.1">
    <property type="nucleotide sequence ID" value="NZ_FWWY01000001.1"/>
</dbReference>
<dbReference type="PANTHER" id="PTHR22550">
    <property type="entry name" value="SPORE GERMINATION PROTEIN"/>
    <property type="match status" value="1"/>
</dbReference>
<name>A0A1W1W8E9_SULTA</name>
<keyword evidence="2 4" id="KW-0472">Membrane</keyword>
<reference evidence="6" key="1">
    <citation type="submission" date="2017-04" db="EMBL/GenBank/DDBJ databases">
        <authorList>
            <person name="Varghese N."/>
            <person name="Submissions S."/>
        </authorList>
    </citation>
    <scope>NUCLEOTIDE SEQUENCE [LARGE SCALE GENOMIC DNA]</scope>
    <source>
        <strain evidence="6">DSM 9293</strain>
    </source>
</reference>
<evidence type="ECO:0000256" key="3">
    <source>
        <dbReference type="SAM" id="MobiDB-lite"/>
    </source>
</evidence>
<feature type="transmembrane region" description="Helical" evidence="4">
    <location>
        <begin position="465"/>
        <end position="494"/>
    </location>
</feature>
<sequence>MWPFSRLKRRIHHTPAPKAPVIEDHLDDKRPLKTPPGSEKLMDNLVTTQQTLEDITGVDLGLLQDLITETKTFAKELETLEKTVKQQGSATQSLDTYNGSVEDAYNILQNTVGQSPDVIIRRFFLGRKHRVPALLVFNDGLADNQMVDQDTIFLMQRYQNAEELWKDGPKIHQYVHDSIVSVGHVTVENRWTKLLPDMMGGNTLVFIQGASQVLVLDTVKYPARAIETPDTERAVKGPQESFNEVVLTQMNLIRRRIKSPALHFDPLSIGSYTKTVVIIAHIEGITNPELVMSVKRRLRGVKLDGLQYSNALVPYLTTHPLSLFPQVRSTERVDIIVRDLLLGKVVILVDNTPYPLTVPSTFMDFYQTTDDYTGNFWEASLERLVRLFGLFVGLLLPPFYVAFVSVNPDLLPLKLVITIAGSRESVPFPPVLEVLIMWIIVEVLREAAIRLPKELSTTLGTVGAIVVGTAIVKAGIVDSIMIVIITLTALGLFTSPVYEMATPWRILFWVLVFAAYFLGLYGMVLAIMMILAHLTSLENFGVAYLSPFGPMRLRDLQDSWLRLPLSLLKKRPSYLRPVKTRKMGSNIPKPMKNPQLYSTQQDRVDDDV</sequence>
<dbReference type="GO" id="GO:0009847">
    <property type="term" value="P:spore germination"/>
    <property type="evidence" value="ECO:0007669"/>
    <property type="project" value="InterPro"/>
</dbReference>
<feature type="region of interest" description="Disordered" evidence="3">
    <location>
        <begin position="580"/>
        <end position="608"/>
    </location>
</feature>
<feature type="transmembrane region" description="Helical" evidence="4">
    <location>
        <begin position="426"/>
        <end position="444"/>
    </location>
</feature>
<comment type="similarity">
    <text evidence="1">Belongs to the GerABKA family.</text>
</comment>
<feature type="compositionally biased region" description="Basic residues" evidence="3">
    <location>
        <begin position="1"/>
        <end position="15"/>
    </location>
</feature>
<dbReference type="Pfam" id="PF03323">
    <property type="entry name" value="GerA"/>
    <property type="match status" value="1"/>
</dbReference>
<dbReference type="EMBL" id="FWWY01000001">
    <property type="protein sequence ID" value="SMC02556.1"/>
    <property type="molecule type" value="Genomic_DNA"/>
</dbReference>
<feature type="transmembrane region" description="Helical" evidence="4">
    <location>
        <begin position="506"/>
        <end position="531"/>
    </location>
</feature>
<protein>
    <submittedName>
        <fullName evidence="5">Spore germination protein KA</fullName>
    </submittedName>
</protein>
<accession>A0A1W1W8E9</accession>
<feature type="region of interest" description="Disordered" evidence="3">
    <location>
        <begin position="1"/>
        <end position="39"/>
    </location>
</feature>
<evidence type="ECO:0000256" key="4">
    <source>
        <dbReference type="SAM" id="Phobius"/>
    </source>
</evidence>
<dbReference type="InterPro" id="IPR004995">
    <property type="entry name" value="Spore_Ger"/>
</dbReference>
<evidence type="ECO:0000256" key="1">
    <source>
        <dbReference type="ARBA" id="ARBA00005278"/>
    </source>
</evidence>
<feature type="compositionally biased region" description="Basic and acidic residues" evidence="3">
    <location>
        <begin position="21"/>
        <end position="31"/>
    </location>
</feature>
<evidence type="ECO:0000313" key="5">
    <source>
        <dbReference type="EMBL" id="SMC02556.1"/>
    </source>
</evidence>
<dbReference type="OrthoDB" id="9772630at2"/>
<proteinExistence type="inferred from homology"/>